<dbReference type="RefSeq" id="WP_249699902.1">
    <property type="nucleotide sequence ID" value="NZ_JAMFLX010000015.1"/>
</dbReference>
<reference evidence="10 11" key="1">
    <citation type="submission" date="2022-05" db="EMBL/GenBank/DDBJ databases">
        <authorList>
            <person name="Park J.-S."/>
        </authorList>
    </citation>
    <scope>NUCLEOTIDE SEQUENCE [LARGE SCALE GENOMIC DNA]</scope>
    <source>
        <strain evidence="10 11">2012CJ34-2</strain>
    </source>
</reference>
<dbReference type="InterPro" id="IPR003439">
    <property type="entry name" value="ABC_transporter-like_ATP-bd"/>
</dbReference>
<dbReference type="SMART" id="SM00382">
    <property type="entry name" value="AAA"/>
    <property type="match status" value="1"/>
</dbReference>
<dbReference type="InterPro" id="IPR003593">
    <property type="entry name" value="AAA+_ATPase"/>
</dbReference>
<organism evidence="10 11">
    <name type="scientific">Parendozoicomonas callyspongiae</name>
    <dbReference type="NCBI Taxonomy" id="2942213"/>
    <lineage>
        <taxon>Bacteria</taxon>
        <taxon>Pseudomonadati</taxon>
        <taxon>Pseudomonadota</taxon>
        <taxon>Gammaproteobacteria</taxon>
        <taxon>Oceanospirillales</taxon>
        <taxon>Endozoicomonadaceae</taxon>
        <taxon>Parendozoicomonas</taxon>
    </lineage>
</organism>
<dbReference type="PANTHER" id="PTHR43394:SF1">
    <property type="entry name" value="ATP-BINDING CASSETTE SUB-FAMILY B MEMBER 10, MITOCHONDRIAL"/>
    <property type="match status" value="1"/>
</dbReference>
<dbReference type="PROSITE" id="PS50893">
    <property type="entry name" value="ABC_TRANSPORTER_2"/>
    <property type="match status" value="1"/>
</dbReference>
<keyword evidence="3" id="KW-0547">Nucleotide-binding</keyword>
<dbReference type="InterPro" id="IPR039421">
    <property type="entry name" value="Type_1_exporter"/>
</dbReference>
<comment type="caution">
    <text evidence="10">The sequence shown here is derived from an EMBL/GenBank/DDBJ whole genome shotgun (WGS) entry which is preliminary data.</text>
</comment>
<name>A0ABT0PHB3_9GAMM</name>
<evidence type="ECO:0000259" key="9">
    <source>
        <dbReference type="PROSITE" id="PS50929"/>
    </source>
</evidence>
<evidence type="ECO:0000256" key="1">
    <source>
        <dbReference type="ARBA" id="ARBA00004651"/>
    </source>
</evidence>
<dbReference type="InterPro" id="IPR027417">
    <property type="entry name" value="P-loop_NTPase"/>
</dbReference>
<comment type="subcellular location">
    <subcellularLocation>
        <location evidence="1">Cell membrane</location>
        <topology evidence="1">Multi-pass membrane protein</topology>
    </subcellularLocation>
</comment>
<dbReference type="Gene3D" id="1.20.1560.10">
    <property type="entry name" value="ABC transporter type 1, transmembrane domain"/>
    <property type="match status" value="1"/>
</dbReference>
<dbReference type="PANTHER" id="PTHR43394">
    <property type="entry name" value="ATP-DEPENDENT PERMEASE MDL1, MITOCHONDRIAL"/>
    <property type="match status" value="1"/>
</dbReference>
<evidence type="ECO:0000313" key="10">
    <source>
        <dbReference type="EMBL" id="MCL6270646.1"/>
    </source>
</evidence>
<dbReference type="EMBL" id="JAMFLX010000015">
    <property type="protein sequence ID" value="MCL6270646.1"/>
    <property type="molecule type" value="Genomic_DNA"/>
</dbReference>
<keyword evidence="2 7" id="KW-0812">Transmembrane</keyword>
<dbReference type="CDD" id="cd18541">
    <property type="entry name" value="ABC_6TM_TmrB_like"/>
    <property type="match status" value="1"/>
</dbReference>
<feature type="transmembrane region" description="Helical" evidence="7">
    <location>
        <begin position="55"/>
        <end position="77"/>
    </location>
</feature>
<dbReference type="Proteomes" id="UP001203338">
    <property type="component" value="Unassembled WGS sequence"/>
</dbReference>
<sequence>MSLLWKLRHYLKEYWVNYLVAFIGLQTVALLNLTPPWLIGRIVDEISKKTLTANFLIWHLTAIAAAAVAMYLLRWFWRTQLYGSSINLAKKMRSDLFAHFTRLSPSFYQRHSTGDLMAHATNDLNAIEQAAGGGIMTMVDSLIAGITVMGGMILVVSGKLTMMALLPFPLLAYFTHVFGVNLHKRFGKSQATFSSLNEEVRETVSGIRAVRAHGIGKRQQSRFNKLTDDTLEANMAVARVDALFWPTITVIYGMSFVITLGYGAWMISQGQLTVGLLTSFTLYLAQLLGPMLQFGWQFNVFQRGSASWERLEKLFAQQPDIVDGEQELAGTNAGDIRFEVKEFSYPEADYASLKNISLNVPAGGFVGITGRTGSGKSTLLKLVLRHFNLGSDSSITLGNHRVEDLTLESLRRHIAWVPQQSMLFSGTIAENIAFACPEATQEEIERAADMAGIKEEIEAFRDGYQTMLGENGINLSGGQKQRVNLARALLSDADILLLDDPFSALDMKTEARVLKNLKRFYSHKTILLVTQRLPELVEADWTVVLEQGEIIEQGNHKALLSHNGWYARIFRQQSRRSDKEQDNTELLSGVSASLAGGAA</sequence>
<feature type="domain" description="ABC transporter" evidence="8">
    <location>
        <begin position="336"/>
        <end position="572"/>
    </location>
</feature>
<keyword evidence="11" id="KW-1185">Reference proteome</keyword>
<evidence type="ECO:0000313" key="11">
    <source>
        <dbReference type="Proteomes" id="UP001203338"/>
    </source>
</evidence>
<keyword evidence="4" id="KW-0067">ATP-binding</keyword>
<dbReference type="Gene3D" id="3.40.50.300">
    <property type="entry name" value="P-loop containing nucleotide triphosphate hydrolases"/>
    <property type="match status" value="1"/>
</dbReference>
<evidence type="ECO:0000256" key="2">
    <source>
        <dbReference type="ARBA" id="ARBA00022692"/>
    </source>
</evidence>
<dbReference type="InterPro" id="IPR017871">
    <property type="entry name" value="ABC_transporter-like_CS"/>
</dbReference>
<dbReference type="PROSITE" id="PS50929">
    <property type="entry name" value="ABC_TM1F"/>
    <property type="match status" value="1"/>
</dbReference>
<dbReference type="Pfam" id="PF00005">
    <property type="entry name" value="ABC_tran"/>
    <property type="match status" value="1"/>
</dbReference>
<accession>A0ABT0PHB3</accession>
<evidence type="ECO:0000256" key="6">
    <source>
        <dbReference type="ARBA" id="ARBA00023136"/>
    </source>
</evidence>
<evidence type="ECO:0000256" key="7">
    <source>
        <dbReference type="SAM" id="Phobius"/>
    </source>
</evidence>
<dbReference type="InterPro" id="IPR036640">
    <property type="entry name" value="ABC1_TM_sf"/>
</dbReference>
<dbReference type="InterPro" id="IPR011527">
    <property type="entry name" value="ABC1_TM_dom"/>
</dbReference>
<dbReference type="Pfam" id="PF00664">
    <property type="entry name" value="ABC_membrane"/>
    <property type="match status" value="1"/>
</dbReference>
<evidence type="ECO:0000259" key="8">
    <source>
        <dbReference type="PROSITE" id="PS50893"/>
    </source>
</evidence>
<dbReference type="SUPFAM" id="SSF90123">
    <property type="entry name" value="ABC transporter transmembrane region"/>
    <property type="match status" value="1"/>
</dbReference>
<feature type="domain" description="ABC transmembrane type-1" evidence="9">
    <location>
        <begin position="28"/>
        <end position="303"/>
    </location>
</feature>
<feature type="transmembrane region" description="Helical" evidence="7">
    <location>
        <begin position="243"/>
        <end position="265"/>
    </location>
</feature>
<dbReference type="PROSITE" id="PS00211">
    <property type="entry name" value="ABC_TRANSPORTER_1"/>
    <property type="match status" value="1"/>
</dbReference>
<keyword evidence="5 7" id="KW-1133">Transmembrane helix</keyword>
<gene>
    <name evidence="10" type="ORF">M3P05_11990</name>
</gene>
<feature type="transmembrane region" description="Helical" evidence="7">
    <location>
        <begin position="272"/>
        <end position="296"/>
    </location>
</feature>
<evidence type="ECO:0000256" key="4">
    <source>
        <dbReference type="ARBA" id="ARBA00022840"/>
    </source>
</evidence>
<protein>
    <submittedName>
        <fullName evidence="10">ABC transporter transmembrane domain-containing protein</fullName>
    </submittedName>
</protein>
<dbReference type="SUPFAM" id="SSF52540">
    <property type="entry name" value="P-loop containing nucleoside triphosphate hydrolases"/>
    <property type="match status" value="1"/>
</dbReference>
<feature type="transmembrane region" description="Helical" evidence="7">
    <location>
        <begin position="163"/>
        <end position="182"/>
    </location>
</feature>
<evidence type="ECO:0000256" key="5">
    <source>
        <dbReference type="ARBA" id="ARBA00022989"/>
    </source>
</evidence>
<proteinExistence type="predicted"/>
<feature type="transmembrane region" description="Helical" evidence="7">
    <location>
        <begin position="15"/>
        <end position="34"/>
    </location>
</feature>
<keyword evidence="6 7" id="KW-0472">Membrane</keyword>
<feature type="transmembrane region" description="Helical" evidence="7">
    <location>
        <begin position="135"/>
        <end position="156"/>
    </location>
</feature>
<evidence type="ECO:0000256" key="3">
    <source>
        <dbReference type="ARBA" id="ARBA00022741"/>
    </source>
</evidence>